<organism evidence="3 4">
    <name type="scientific">Pleuronectes platessa</name>
    <name type="common">European plaice</name>
    <dbReference type="NCBI Taxonomy" id="8262"/>
    <lineage>
        <taxon>Eukaryota</taxon>
        <taxon>Metazoa</taxon>
        <taxon>Chordata</taxon>
        <taxon>Craniata</taxon>
        <taxon>Vertebrata</taxon>
        <taxon>Euteleostomi</taxon>
        <taxon>Actinopterygii</taxon>
        <taxon>Neopterygii</taxon>
        <taxon>Teleostei</taxon>
        <taxon>Neoteleostei</taxon>
        <taxon>Acanthomorphata</taxon>
        <taxon>Carangaria</taxon>
        <taxon>Pleuronectiformes</taxon>
        <taxon>Pleuronectoidei</taxon>
        <taxon>Pleuronectidae</taxon>
        <taxon>Pleuronectes</taxon>
    </lineage>
</organism>
<reference evidence="3" key="1">
    <citation type="submission" date="2020-03" db="EMBL/GenBank/DDBJ databases">
        <authorList>
            <person name="Weist P."/>
        </authorList>
    </citation>
    <scope>NUCLEOTIDE SEQUENCE</scope>
</reference>
<dbReference type="PROSITE" id="PS50102">
    <property type="entry name" value="RRM"/>
    <property type="match status" value="1"/>
</dbReference>
<evidence type="ECO:0000256" key="1">
    <source>
        <dbReference type="PROSITE-ProRule" id="PRU00176"/>
    </source>
</evidence>
<dbReference type="SUPFAM" id="SSF54928">
    <property type="entry name" value="RNA-binding domain, RBD"/>
    <property type="match status" value="1"/>
</dbReference>
<dbReference type="AlphaFoldDB" id="A0A9N7YNI8"/>
<dbReference type="Pfam" id="PF00076">
    <property type="entry name" value="RRM_1"/>
    <property type="match status" value="1"/>
</dbReference>
<protein>
    <recommendedName>
        <fullName evidence="2">RRM domain-containing protein</fullName>
    </recommendedName>
</protein>
<evidence type="ECO:0000313" key="3">
    <source>
        <dbReference type="EMBL" id="CAB1438393.1"/>
    </source>
</evidence>
<evidence type="ECO:0000313" key="4">
    <source>
        <dbReference type="Proteomes" id="UP001153269"/>
    </source>
</evidence>
<dbReference type="InterPro" id="IPR035979">
    <property type="entry name" value="RBD_domain_sf"/>
</dbReference>
<dbReference type="InterPro" id="IPR012677">
    <property type="entry name" value="Nucleotide-bd_a/b_plait_sf"/>
</dbReference>
<dbReference type="PANTHER" id="PTHR47678">
    <property type="entry name" value="TETRATRICOPEPTIDE REPEAT PROTEIN 31"/>
    <property type="match status" value="1"/>
</dbReference>
<dbReference type="GO" id="GO:0003723">
    <property type="term" value="F:RNA binding"/>
    <property type="evidence" value="ECO:0007669"/>
    <property type="project" value="UniProtKB-UniRule"/>
</dbReference>
<gene>
    <name evidence="3" type="ORF">PLEPLA_LOCUS26329</name>
</gene>
<proteinExistence type="predicted"/>
<dbReference type="InterPro" id="IPR000504">
    <property type="entry name" value="RRM_dom"/>
</dbReference>
<name>A0A9N7YNI8_PLEPL</name>
<dbReference type="Proteomes" id="UP001153269">
    <property type="component" value="Unassembled WGS sequence"/>
</dbReference>
<keyword evidence="4" id="KW-1185">Reference proteome</keyword>
<dbReference type="Gene3D" id="3.30.70.330">
    <property type="match status" value="1"/>
</dbReference>
<feature type="domain" description="RRM" evidence="2">
    <location>
        <begin position="82"/>
        <end position="154"/>
    </location>
</feature>
<dbReference type="CDD" id="cd00590">
    <property type="entry name" value="RRM_SF"/>
    <property type="match status" value="1"/>
</dbReference>
<comment type="caution">
    <text evidence="3">The sequence shown here is derived from an EMBL/GenBank/DDBJ whole genome shotgun (WGS) entry which is preliminary data.</text>
</comment>
<sequence length="163" mass="18792">MLQQYKEAEEEMEQVLKLDQHINEASSKLVTCRILQLMDMGFKEEQSKLLLEKFNTVEGVLNSSEAKALKQTSLQEQSGSCCSLWVGNITVEVTEKDLWDLFKTFGEIESVRVLHQRFCAFVNFKNANTAARALEKLQGVELRSTKLVMRYPDRWIQRTLPST</sequence>
<accession>A0A9N7YNI8</accession>
<dbReference type="SMART" id="SM00360">
    <property type="entry name" value="RRM"/>
    <property type="match status" value="1"/>
</dbReference>
<keyword evidence="1" id="KW-0694">RNA-binding</keyword>
<evidence type="ECO:0000259" key="2">
    <source>
        <dbReference type="PROSITE" id="PS50102"/>
    </source>
</evidence>
<dbReference type="EMBL" id="CADEAL010002149">
    <property type="protein sequence ID" value="CAB1438393.1"/>
    <property type="molecule type" value="Genomic_DNA"/>
</dbReference>
<dbReference type="PANTHER" id="PTHR47678:SF2">
    <property type="entry name" value="TETRATRICOPEPTIDE REPEAT PROTEIN 31 ISOFORM X1"/>
    <property type="match status" value="1"/>
</dbReference>